<organism evidence="4 5">
    <name type="scientific">Pedobacter nutrimenti</name>
    <dbReference type="NCBI Taxonomy" id="1241337"/>
    <lineage>
        <taxon>Bacteria</taxon>
        <taxon>Pseudomonadati</taxon>
        <taxon>Bacteroidota</taxon>
        <taxon>Sphingobacteriia</taxon>
        <taxon>Sphingobacteriales</taxon>
        <taxon>Sphingobacteriaceae</taxon>
        <taxon>Pedobacter</taxon>
    </lineage>
</organism>
<dbReference type="Proteomes" id="UP000248198">
    <property type="component" value="Unassembled WGS sequence"/>
</dbReference>
<evidence type="ECO:0000259" key="2">
    <source>
        <dbReference type="PROSITE" id="PS50268"/>
    </source>
</evidence>
<dbReference type="RefSeq" id="WP_110826762.1">
    <property type="nucleotide sequence ID" value="NZ_QKLU01000001.1"/>
</dbReference>
<comment type="caution">
    <text evidence="4">The sequence shown here is derived from an EMBL/GenBank/DDBJ whole genome shotgun (WGS) entry which is preliminary data.</text>
</comment>
<name>A0A318URC0_9SPHI</name>
<dbReference type="InterPro" id="IPR044016">
    <property type="entry name" value="Big_13"/>
</dbReference>
<dbReference type="NCBIfam" id="NF033510">
    <property type="entry name" value="Ca_tandemer"/>
    <property type="match status" value="2"/>
</dbReference>
<dbReference type="PROSITE" id="PS51257">
    <property type="entry name" value="PROKAR_LIPOPROTEIN"/>
    <property type="match status" value="1"/>
</dbReference>
<dbReference type="PROSITE" id="PS50853">
    <property type="entry name" value="FN3"/>
    <property type="match status" value="1"/>
</dbReference>
<proteinExistence type="predicted"/>
<dbReference type="SUPFAM" id="SSF49265">
    <property type="entry name" value="Fibronectin type III"/>
    <property type="match status" value="1"/>
</dbReference>
<dbReference type="GO" id="GO:0005509">
    <property type="term" value="F:calcium ion binding"/>
    <property type="evidence" value="ECO:0007669"/>
    <property type="project" value="InterPro"/>
</dbReference>
<feature type="domain" description="Cadherin" evidence="2">
    <location>
        <begin position="2041"/>
        <end position="2145"/>
    </location>
</feature>
<dbReference type="Gene3D" id="3.30.160.710">
    <property type="match status" value="1"/>
</dbReference>
<dbReference type="SUPFAM" id="SSF49313">
    <property type="entry name" value="Cadherin-like"/>
    <property type="match status" value="1"/>
</dbReference>
<dbReference type="OrthoDB" id="355609at2"/>
<feature type="domain" description="Fibronectin type-III" evidence="3">
    <location>
        <begin position="1613"/>
        <end position="1705"/>
    </location>
</feature>
<dbReference type="Pfam" id="PF00028">
    <property type="entry name" value="Cadherin"/>
    <property type="match status" value="1"/>
</dbReference>
<evidence type="ECO:0000313" key="4">
    <source>
        <dbReference type="EMBL" id="PYF76645.1"/>
    </source>
</evidence>
<dbReference type="InterPro" id="IPR003961">
    <property type="entry name" value="FN3_dom"/>
</dbReference>
<dbReference type="InterPro" id="IPR036116">
    <property type="entry name" value="FN3_sf"/>
</dbReference>
<dbReference type="Gene3D" id="2.60.40.60">
    <property type="entry name" value="Cadherins"/>
    <property type="match status" value="1"/>
</dbReference>
<dbReference type="InterPro" id="IPR041286">
    <property type="entry name" value="MBG_2"/>
</dbReference>
<dbReference type="InterPro" id="IPR002126">
    <property type="entry name" value="Cadherin-like_dom"/>
</dbReference>
<keyword evidence="5" id="KW-1185">Reference proteome</keyword>
<dbReference type="PROSITE" id="PS50268">
    <property type="entry name" value="CADHERIN_2"/>
    <property type="match status" value="1"/>
</dbReference>
<sequence length="2412" mass="241899">MRYLKTIILLWVAILACLRADAQSAANYAISAGGGAGTSGGKTMVFTIGEPVIATIGTNPKFTQGLHQTFISAVVTNVTSTNTTNTFYKVGGVITITVAFSQPVNVTGTPELALNSTGKATYTSGSGTSLLTFTYTVLAGENAALLDYSTTGSLTLAGGTITGTGGTPTLALPTPGAAGSLEVNKILTVDTQAPLAPLALALAAGSDTGTSTTDNITNVTTPTVTGTAELNSSVTLFDTDGTTSLGTATADATTGAWSITTSTLAQGVHSLTAKATDKAGNIGVASTALSITIDTTAPTVAITSDLALLKAGQTATITFTFSEDPSTSFTWNGTTGSVTVTGGALGAISGTGLTRTATFTPTAGINNGSASITVAAGAYTDIAGNAGGAGTSPVLNYDTQPPVAPSTPVLAAGSDSGTSNSDGITNVTTPVITGTAELGATVKLYDTDGVTLLGTAIADATTGAWSITSTTLSAGVHSLTAKATDAAGNVGPASSALSITIDTTAPVLNTIVLADANPSNATTVHYTLTFSEAVAGVDITDFNLSTTGTAAGTVSAATSTDNIVWSVTVNTITGNGTMALNLNASGTGITDIAGNAISGGFTGGPAYTFDHTAPTLTAVNIVSDNANPTYAKVGNTATLTFTASEALQSPVVTIAGHTVAATATGNNWTASYTFVTSDTEGLVPYSITFIDLAGNAGTPVTTGTGSVTFDKTAPTLSAVEISSNNALPILAKVGDKATLTFTSSEALQTPVVTIAGHTVVPTASGNNWTASYTFTAGDTEGLVPYSIAFSDLAGNAGTPVTTGTGSVTFDKTVPTLTAVNIVSNNAVPTLARTGNTATLTFTASEVLQTPAVTIAGHAVTPTASGNNWTATYTFVSGDPDGLVAYNISFSDLAGNAGTDVSTGTGSVTLDNNTPTLSAVNIVSDNGVPTLAKVGNTATLTFTSSEALQTPVVTIAGHTVTATATGNNWTASYTFIAGDTEGLVPYSITFSDLAGNAGTPVTTGTGSVTFDKTAPTLSAVNIASDNAVPTLAKPGNTASLTFTSSEALQTPVVTIAGHTVTPTASGNNWTATYTFVTGDPQGLVAYNISFSDLAGNAGTPVSTGTGSVSLDNTAPTLTAVNIVSNNAVPTLAKTGNTATLTFTSSEALQTPTVTIGGHTVTPTASGNNWTATYTFASGDPDGLVAYNISFSDLAGNAGTPVSTGTGSVTLDNSVPTLTAVNIVSNNAAPTLATTGNTATLSFTSSEALQTPVVTIAGHTVTATAAGNNWTASYTFTAGDTEGLVPYSITFSDLAGNAGTPVTTGTGSVTFDKTAPTLSAVNIVSNNTVPTLATTGNTATLTFTSSEALQTPVVTIAGHTVTPTASGNNWTATYTFAPGDPQGLVAYNISYSDLAGNAGTPVSTGTGSVTLDQSVPTLSAVNIVSNNAIPTLAKSGNTATLTFTSSETLQTPTVTIGGHTVTPTASGNNWTATYTFTPSDPDGLVAYNISFSDLAGNAGTPVSTGTGSVTLDNSVPTLTAVNIGSNNAVPILATIGNTATLTFTSSEALQTPVVTIAGHTVAATAAGNNWTASYTFTAGDTEGLVPYSITFSDLAGNTGTPVTTGTGSVTFDKTAPAVPTGLAAASGDTQNVLTWNANTETDFAKYRIFFGTSPSPTTLLAEVTGATTFTQTGLTNGTLYYYNIQAVDKAGNQSAVSADVSATPKANQTITFTAIASKTYGDATFALGSANSSANLPVTYTAADPTLVSITGNMATILKAGTTTITASQAGNASFNPAAAVQQSLTVNTAGLTIVNTSRSKVYGDVLGNADFTGSITGIQNGDNITVTRSSTGAAITAAAGPYPIVATLVDPNGKLSNYTVNNANGTLTVGQKTVTLTASNLSKNYGDVLVFAGTEFSVTGLINGDAVTSVTLNSAGAAATASVAGSTYNIVASAATGTGVANYNFTYAVGQLTVNPRPLTISANNQSKFLGSVNPPLTASYTGLANGETSAVLTAQPVLTTTAITSSPVGTYDILVSGAAAANYAITYQKGTLTVKSDVPTSISLAAVTLYENAPAGTSAGTLNSTSADPSAVFTYTLVSGTGSTDNALFAITGNNLKTTAPLDYENKAVYSIRVRSTTANNSSLEQVLTVNLTDVNEAPTLAPIASQTICFTSAVQTVPLTGISAGPELNQTTTLSVSSNNAALFQSLTVAGSGSTGTLSYRLRDGAAGTATITVTVKDNGGTANGGVDTFSQSFTLVVNANPVLSITSNKGTDISLGDIVQLTASGGTNYVWTSNSSILSGQNTPVLTVRPRVATTYTVSSTNANGCTQSQSFTLNVLDDMAKIKATNILSPNGDGYNDKWIVDNIDFYPNNEVKIFDKAGRILYNKKGYDNSWDGTLDGHPLNEGTYYYIIDFGPNRQKFKGFITIVRNN</sequence>
<dbReference type="EMBL" id="QKLU01000001">
    <property type="protein sequence ID" value="PYF76645.1"/>
    <property type="molecule type" value="Genomic_DNA"/>
</dbReference>
<accession>A0A318URC0</accession>
<reference evidence="4 5" key="1">
    <citation type="submission" date="2018-06" db="EMBL/GenBank/DDBJ databases">
        <title>Genomic Encyclopedia of Archaeal and Bacterial Type Strains, Phase II (KMG-II): from individual species to whole genera.</title>
        <authorList>
            <person name="Goeker M."/>
        </authorList>
    </citation>
    <scope>NUCLEOTIDE SEQUENCE [LARGE SCALE GENOMIC DNA]</scope>
    <source>
        <strain evidence="4 5">DSM 27372</strain>
    </source>
</reference>
<keyword evidence="1" id="KW-0732">Signal</keyword>
<gene>
    <name evidence="4" type="ORF">B0O44_101116</name>
</gene>
<evidence type="ECO:0000259" key="3">
    <source>
        <dbReference type="PROSITE" id="PS50853"/>
    </source>
</evidence>
<dbReference type="Pfam" id="PF18676">
    <property type="entry name" value="MBG_2"/>
    <property type="match status" value="3"/>
</dbReference>
<dbReference type="GO" id="GO:0016020">
    <property type="term" value="C:membrane"/>
    <property type="evidence" value="ECO:0007669"/>
    <property type="project" value="InterPro"/>
</dbReference>
<dbReference type="Gene3D" id="2.60.40.10">
    <property type="entry name" value="Immunoglobulins"/>
    <property type="match status" value="3"/>
</dbReference>
<evidence type="ECO:0000256" key="1">
    <source>
        <dbReference type="SAM" id="SignalP"/>
    </source>
</evidence>
<dbReference type="Pfam" id="PF19077">
    <property type="entry name" value="Big_13"/>
    <property type="match status" value="2"/>
</dbReference>
<feature type="signal peptide" evidence="1">
    <location>
        <begin position="1"/>
        <end position="22"/>
    </location>
</feature>
<dbReference type="InterPro" id="IPR013783">
    <property type="entry name" value="Ig-like_fold"/>
</dbReference>
<dbReference type="NCBIfam" id="TIGR04131">
    <property type="entry name" value="Bac_Flav_CTERM"/>
    <property type="match status" value="1"/>
</dbReference>
<feature type="chain" id="PRO_5016416581" evidence="1">
    <location>
        <begin position="23"/>
        <end position="2412"/>
    </location>
</feature>
<dbReference type="InterPro" id="IPR015919">
    <property type="entry name" value="Cadherin-like_sf"/>
</dbReference>
<dbReference type="InterPro" id="IPR026341">
    <property type="entry name" value="T9SS_type_B"/>
</dbReference>
<dbReference type="GO" id="GO:0007156">
    <property type="term" value="P:homophilic cell adhesion via plasma membrane adhesion molecules"/>
    <property type="evidence" value="ECO:0007669"/>
    <property type="project" value="InterPro"/>
</dbReference>
<evidence type="ECO:0000313" key="5">
    <source>
        <dbReference type="Proteomes" id="UP000248198"/>
    </source>
</evidence>
<protein>
    <submittedName>
        <fullName evidence="4">Gliding motility-associated-like protein</fullName>
    </submittedName>
</protein>
<dbReference type="Pfam" id="PF13585">
    <property type="entry name" value="CHU_C"/>
    <property type="match status" value="1"/>
</dbReference>
<dbReference type="Pfam" id="PF00041">
    <property type="entry name" value="fn3"/>
    <property type="match status" value="1"/>
</dbReference>
<dbReference type="SMART" id="SM00112">
    <property type="entry name" value="CA"/>
    <property type="match status" value="1"/>
</dbReference>